<comment type="similarity">
    <text evidence="1 7">Belongs to the NKD family.</text>
</comment>
<evidence type="ECO:0000256" key="8">
    <source>
        <dbReference type="SAM" id="MobiDB-lite"/>
    </source>
</evidence>
<evidence type="ECO:0000259" key="9">
    <source>
        <dbReference type="PROSITE" id="PS50222"/>
    </source>
</evidence>
<dbReference type="InterPro" id="IPR002048">
    <property type="entry name" value="EF_hand_dom"/>
</dbReference>
<feature type="compositionally biased region" description="Low complexity" evidence="8">
    <location>
        <begin position="299"/>
        <end position="316"/>
    </location>
</feature>
<comment type="subcellular location">
    <subcellularLocation>
        <location evidence="7">Cell membrane</location>
    </subcellularLocation>
    <subcellularLocation>
        <location evidence="7">Cytoplasm</location>
    </subcellularLocation>
</comment>
<dbReference type="PROSITE" id="PS50222">
    <property type="entry name" value="EF_HAND_2"/>
    <property type="match status" value="1"/>
</dbReference>
<feature type="compositionally biased region" description="Low complexity" evidence="8">
    <location>
        <begin position="470"/>
        <end position="490"/>
    </location>
</feature>
<dbReference type="GO" id="GO:0016055">
    <property type="term" value="P:Wnt signaling pathway"/>
    <property type="evidence" value="ECO:0007669"/>
    <property type="project" value="UniProtKB-UniRule"/>
</dbReference>
<evidence type="ECO:0000256" key="4">
    <source>
        <dbReference type="ARBA" id="ARBA00022687"/>
    </source>
</evidence>
<evidence type="ECO:0000256" key="3">
    <source>
        <dbReference type="ARBA" id="ARBA00022490"/>
    </source>
</evidence>
<feature type="region of interest" description="Disordered" evidence="8">
    <location>
        <begin position="218"/>
        <end position="325"/>
    </location>
</feature>
<feature type="compositionally biased region" description="Basic residues" evidence="8">
    <location>
        <begin position="229"/>
        <end position="238"/>
    </location>
</feature>
<dbReference type="GO" id="GO:0090090">
    <property type="term" value="P:negative regulation of canonical Wnt signaling pathway"/>
    <property type="evidence" value="ECO:0007669"/>
    <property type="project" value="UniProtKB-ARBA"/>
</dbReference>
<dbReference type="OrthoDB" id="5953812at2759"/>
<organism evidence="10 11">
    <name type="scientific">Aphidius gifuensis</name>
    <name type="common">Parasitoid wasp</name>
    <dbReference type="NCBI Taxonomy" id="684658"/>
    <lineage>
        <taxon>Eukaryota</taxon>
        <taxon>Metazoa</taxon>
        <taxon>Ecdysozoa</taxon>
        <taxon>Arthropoda</taxon>
        <taxon>Hexapoda</taxon>
        <taxon>Insecta</taxon>
        <taxon>Pterygota</taxon>
        <taxon>Neoptera</taxon>
        <taxon>Endopterygota</taxon>
        <taxon>Hymenoptera</taxon>
        <taxon>Apocrita</taxon>
        <taxon>Ichneumonoidea</taxon>
        <taxon>Braconidae</taxon>
        <taxon>Aphidiinae</taxon>
        <taxon>Aphidius</taxon>
    </lineage>
</organism>
<feature type="compositionally biased region" description="Basic and acidic residues" evidence="8">
    <location>
        <begin position="239"/>
        <end position="252"/>
    </location>
</feature>
<dbReference type="GO" id="GO:0005886">
    <property type="term" value="C:plasma membrane"/>
    <property type="evidence" value="ECO:0007669"/>
    <property type="project" value="UniProtKB-SubCell"/>
</dbReference>
<evidence type="ECO:0000256" key="1">
    <source>
        <dbReference type="ARBA" id="ARBA00007081"/>
    </source>
</evidence>
<feature type="compositionally biased region" description="Basic residues" evidence="8">
    <location>
        <begin position="411"/>
        <end position="422"/>
    </location>
</feature>
<keyword evidence="4 7" id="KW-0879">Wnt signaling pathway</keyword>
<dbReference type="InterPro" id="IPR011992">
    <property type="entry name" value="EF-hand-dom_pair"/>
</dbReference>
<dbReference type="PANTHER" id="PTHR22611:SF9">
    <property type="entry name" value="PROTEIN NAKED CUTICLE"/>
    <property type="match status" value="1"/>
</dbReference>
<keyword evidence="3" id="KW-0963">Cytoplasm</keyword>
<keyword evidence="11" id="KW-1185">Reference proteome</keyword>
<gene>
    <name evidence="10" type="ORF">HCN44_009967</name>
</gene>
<evidence type="ECO:0000313" key="10">
    <source>
        <dbReference type="EMBL" id="KAF7998445.1"/>
    </source>
</evidence>
<dbReference type="Proteomes" id="UP000639338">
    <property type="component" value="Unassembled WGS sequence"/>
</dbReference>
<sequence length="572" mass="63433">MYSVAAKRTAEVVGGIAEGSDSEELLGAGVPSPCSSPSTPLPATLLVVTPDTIPAVTSQASTQNTQNDCEQQTSIPNATRQLNFEEFECDVSVAEGNRKRQEFSFTLYDFDGHGKITKDDIAGLVTTIYDTLGASIQVPPCGSKTIKVKLTVSPDKNTATASTMTPNHNATSPLPTAASLAAGTTTTSLNTSTKLSNNLPNNIGNNNTSSCCHNKNVNSCSHGNNSNRRIPRRRRIIRSRAEPRRLVESHSEDDADNVPPLPVSQTKQDELRKRVGPVPNLPSPYSNSSEGDVSDDSDLSPSITPSITPLTPLTPLVTKQRKRSGSMQRQQLLEIIQANMEKNNLSFHASRKRYQSEQQQRSPYSEPTSPYNIQKNYQQSSESTPRQQVTTTIYHKPIRDYSNKNTTNTKTKYRINLRKNRNQHNTTTTTTSTQRNSKLTPDKSLRNNLQSSSPVVTQNILNTEPNKQCNNNINNNNNNNNNTNNNNNINNNINNDIDYLNTLQSLNKTSKKHQLKHATREQDQARAMSQVVKWLETEFKQKESATSGASGRHHVHEHIHHHYHHYAEPAIV</sequence>
<keyword evidence="5" id="KW-0479">Metal-binding</keyword>
<accession>A0A834Y308</accession>
<feature type="compositionally biased region" description="Polar residues" evidence="8">
    <location>
        <begin position="356"/>
        <end position="393"/>
    </location>
</feature>
<feature type="region of interest" description="Disordered" evidence="8">
    <location>
        <begin position="467"/>
        <end position="490"/>
    </location>
</feature>
<dbReference type="InterPro" id="IPR040140">
    <property type="entry name" value="Nkd-like"/>
</dbReference>
<evidence type="ECO:0000256" key="6">
    <source>
        <dbReference type="ARBA" id="ARBA00023136"/>
    </source>
</evidence>
<dbReference type="Gene3D" id="1.10.238.10">
    <property type="entry name" value="EF-hand"/>
    <property type="match status" value="1"/>
</dbReference>
<dbReference type="GO" id="GO:0005509">
    <property type="term" value="F:calcium ion binding"/>
    <property type="evidence" value="ECO:0007669"/>
    <property type="project" value="InterPro"/>
</dbReference>
<feature type="compositionally biased region" description="Polar residues" evidence="8">
    <location>
        <begin position="157"/>
        <end position="169"/>
    </location>
</feature>
<keyword evidence="6" id="KW-0472">Membrane</keyword>
<protein>
    <recommendedName>
        <fullName evidence="7">Protein naked cuticle homolog</fullName>
    </recommendedName>
</protein>
<evidence type="ECO:0000256" key="7">
    <source>
        <dbReference type="RuleBase" id="RU367060"/>
    </source>
</evidence>
<proteinExistence type="inferred from homology"/>
<dbReference type="EMBL" id="JACMRX010000001">
    <property type="protein sequence ID" value="KAF7998445.1"/>
    <property type="molecule type" value="Genomic_DNA"/>
</dbReference>
<dbReference type="SUPFAM" id="SSF47473">
    <property type="entry name" value="EF-hand"/>
    <property type="match status" value="1"/>
</dbReference>
<comment type="caution">
    <text evidence="10">The sequence shown here is derived from an EMBL/GenBank/DDBJ whole genome shotgun (WGS) entry which is preliminary data.</text>
</comment>
<dbReference type="PANTHER" id="PTHR22611">
    <property type="entry name" value="PROTEIN NAKED CUTICLE"/>
    <property type="match status" value="1"/>
</dbReference>
<dbReference type="GO" id="GO:0005737">
    <property type="term" value="C:cytoplasm"/>
    <property type="evidence" value="ECO:0007669"/>
    <property type="project" value="UniProtKB-SubCell"/>
</dbReference>
<dbReference type="AlphaFoldDB" id="A0A834Y308"/>
<reference evidence="10 11" key="1">
    <citation type="submission" date="2020-08" db="EMBL/GenBank/DDBJ databases">
        <title>Aphidius gifuensis genome sequencing and assembly.</title>
        <authorList>
            <person name="Du Z."/>
        </authorList>
    </citation>
    <scope>NUCLEOTIDE SEQUENCE [LARGE SCALE GENOMIC DNA]</scope>
    <source>
        <strain evidence="10">YNYX2018</strain>
        <tissue evidence="10">Adults</tissue>
    </source>
</reference>
<evidence type="ECO:0000256" key="2">
    <source>
        <dbReference type="ARBA" id="ARBA00022475"/>
    </source>
</evidence>
<comment type="function">
    <text evidence="7">Cell autonomous antagonist of the canonical Wnt signaling pathway.</text>
</comment>
<evidence type="ECO:0000256" key="5">
    <source>
        <dbReference type="ARBA" id="ARBA00022723"/>
    </source>
</evidence>
<feature type="domain" description="EF-hand" evidence="9">
    <location>
        <begin position="96"/>
        <end position="131"/>
    </location>
</feature>
<feature type="compositionally biased region" description="Low complexity" evidence="8">
    <location>
        <begin position="423"/>
        <end position="437"/>
    </location>
</feature>
<name>A0A834Y308_APHGI</name>
<keyword evidence="2 7" id="KW-1003">Cell membrane</keyword>
<feature type="region of interest" description="Disordered" evidence="8">
    <location>
        <begin position="350"/>
        <end position="449"/>
    </location>
</feature>
<feature type="region of interest" description="Disordered" evidence="8">
    <location>
        <begin position="157"/>
        <end position="176"/>
    </location>
</feature>
<evidence type="ECO:0000313" key="11">
    <source>
        <dbReference type="Proteomes" id="UP000639338"/>
    </source>
</evidence>